<evidence type="ECO:0000313" key="2">
    <source>
        <dbReference type="EMBL" id="KAK8848489.1"/>
    </source>
</evidence>
<feature type="region of interest" description="Disordered" evidence="1">
    <location>
        <begin position="118"/>
        <end position="146"/>
    </location>
</feature>
<evidence type="ECO:0000256" key="1">
    <source>
        <dbReference type="SAM" id="MobiDB-lite"/>
    </source>
</evidence>
<keyword evidence="3" id="KW-1185">Reference proteome</keyword>
<evidence type="ECO:0000313" key="3">
    <source>
        <dbReference type="Proteomes" id="UP001390339"/>
    </source>
</evidence>
<accession>A0ABR2HL64</accession>
<name>A0ABR2HL64_9PEZI</name>
<feature type="compositionally biased region" description="Polar residues" evidence="1">
    <location>
        <begin position="85"/>
        <end position="102"/>
    </location>
</feature>
<proteinExistence type="predicted"/>
<feature type="region of interest" description="Disordered" evidence="1">
    <location>
        <begin position="81"/>
        <end position="103"/>
    </location>
</feature>
<comment type="caution">
    <text evidence="2">The sequence shown here is derived from an EMBL/GenBank/DDBJ whole genome shotgun (WGS) entry which is preliminary data.</text>
</comment>
<reference evidence="2 3" key="1">
    <citation type="journal article" date="2024" name="IMA Fungus">
        <title>Apiospora arundinis, a panoply of carbohydrate-active enzymes and secondary metabolites.</title>
        <authorList>
            <person name="Sorensen T."/>
            <person name="Petersen C."/>
            <person name="Muurmann A.T."/>
            <person name="Christiansen J.V."/>
            <person name="Brundto M.L."/>
            <person name="Overgaard C.K."/>
            <person name="Boysen A.T."/>
            <person name="Wollenberg R.D."/>
            <person name="Larsen T.O."/>
            <person name="Sorensen J.L."/>
            <person name="Nielsen K.L."/>
            <person name="Sondergaard T.E."/>
        </authorList>
    </citation>
    <scope>NUCLEOTIDE SEQUENCE [LARGE SCALE GENOMIC DNA]</scope>
    <source>
        <strain evidence="2 3">AAU 773</strain>
    </source>
</reference>
<dbReference type="Proteomes" id="UP001390339">
    <property type="component" value="Unassembled WGS sequence"/>
</dbReference>
<protein>
    <submittedName>
        <fullName evidence="2">Uncharacterized protein</fullName>
    </submittedName>
</protein>
<sequence>MDAPQLSMVLPQQTGQNYLELLVNTNFGDTQDLWFAHAVRTKYQRQSLLLFKYEQKDQDAKKRKKQKNTLVHQYMVEVNHDNPNHLGSSYRPSNQAGSNTDIDINKPKELFESMVMSLEVTPPRQPQGRASRRSSTSRRSSLANEQAPTKFPRFVVEIGEIVVYTWRKNEDGTSGGLDECRPIGCHMVMDIEPPFDQRTLWLVHRYRGVERGVHLTADCKWDRDIDLFGWLGHDTWENVMRGITTSFDIAQLATNTADWYLRGGECRHLEEMEKLMQDTAMRGNCRLLTPEGLYEEFMAKTRGIQ</sequence>
<gene>
    <name evidence="2" type="ORF">PGQ11_014969</name>
</gene>
<organism evidence="2 3">
    <name type="scientific">Apiospora arundinis</name>
    <dbReference type="NCBI Taxonomy" id="335852"/>
    <lineage>
        <taxon>Eukaryota</taxon>
        <taxon>Fungi</taxon>
        <taxon>Dikarya</taxon>
        <taxon>Ascomycota</taxon>
        <taxon>Pezizomycotina</taxon>
        <taxon>Sordariomycetes</taxon>
        <taxon>Xylariomycetidae</taxon>
        <taxon>Amphisphaeriales</taxon>
        <taxon>Apiosporaceae</taxon>
        <taxon>Apiospora</taxon>
    </lineage>
</organism>
<dbReference type="EMBL" id="JAPCWZ010000010">
    <property type="protein sequence ID" value="KAK8848489.1"/>
    <property type="molecule type" value="Genomic_DNA"/>
</dbReference>